<protein>
    <submittedName>
        <fullName evidence="2">Uncharacterized protein</fullName>
    </submittedName>
</protein>
<sequence>KPTWLVDQMKTKPNSPVDESQKPTKSPDGNENTGKPAKKVQRKHPKPSNGKTTIENPTEKVLGAPSKLADKEEVIEKPMEKIQVNPAPKIIVEPQKTSKSSIGGNKLVQLITKCFTYLLSCFRAVLEFIYHLLTESSEV</sequence>
<feature type="compositionally biased region" description="Basic residues" evidence="1">
    <location>
        <begin position="36"/>
        <end position="46"/>
    </location>
</feature>
<name>A0A1B6FMB3_9HEMI</name>
<evidence type="ECO:0000256" key="1">
    <source>
        <dbReference type="SAM" id="MobiDB-lite"/>
    </source>
</evidence>
<proteinExistence type="predicted"/>
<dbReference type="EMBL" id="GECZ01018442">
    <property type="protein sequence ID" value="JAS51327.1"/>
    <property type="molecule type" value="Transcribed_RNA"/>
</dbReference>
<dbReference type="AlphaFoldDB" id="A0A1B6FMB3"/>
<organism evidence="2">
    <name type="scientific">Cuerna arida</name>
    <dbReference type="NCBI Taxonomy" id="1464854"/>
    <lineage>
        <taxon>Eukaryota</taxon>
        <taxon>Metazoa</taxon>
        <taxon>Ecdysozoa</taxon>
        <taxon>Arthropoda</taxon>
        <taxon>Hexapoda</taxon>
        <taxon>Insecta</taxon>
        <taxon>Pterygota</taxon>
        <taxon>Neoptera</taxon>
        <taxon>Paraneoptera</taxon>
        <taxon>Hemiptera</taxon>
        <taxon>Auchenorrhyncha</taxon>
        <taxon>Membracoidea</taxon>
        <taxon>Cicadellidae</taxon>
        <taxon>Cicadellinae</taxon>
        <taxon>Proconiini</taxon>
        <taxon>Cuerna</taxon>
    </lineage>
</organism>
<reference evidence="2" key="1">
    <citation type="submission" date="2015-11" db="EMBL/GenBank/DDBJ databases">
        <title>De novo transcriptome assembly of four potential Pierce s Disease insect vectors from Arizona vineyards.</title>
        <authorList>
            <person name="Tassone E.E."/>
        </authorList>
    </citation>
    <scope>NUCLEOTIDE SEQUENCE</scope>
</reference>
<evidence type="ECO:0000313" key="2">
    <source>
        <dbReference type="EMBL" id="JAS51327.1"/>
    </source>
</evidence>
<accession>A0A1B6FMB3</accession>
<feature type="compositionally biased region" description="Polar residues" evidence="1">
    <location>
        <begin position="11"/>
        <end position="33"/>
    </location>
</feature>
<feature type="non-terminal residue" evidence="2">
    <location>
        <position position="1"/>
    </location>
</feature>
<gene>
    <name evidence="2" type="ORF">g.4546</name>
</gene>
<feature type="region of interest" description="Disordered" evidence="1">
    <location>
        <begin position="1"/>
        <end position="67"/>
    </location>
</feature>